<evidence type="ECO:0000259" key="11">
    <source>
        <dbReference type="Pfam" id="PF14368"/>
    </source>
</evidence>
<dbReference type="InterPro" id="IPR000528">
    <property type="entry name" value="Plant_nsLTP"/>
</dbReference>
<proteinExistence type="inferred from homology"/>
<evidence type="ECO:0000256" key="10">
    <source>
        <dbReference type="SAM" id="SignalP"/>
    </source>
</evidence>
<dbReference type="SUPFAM" id="SSF47699">
    <property type="entry name" value="Bifunctional inhibitor/lipid-transfer protein/seed storage 2S albumin"/>
    <property type="match status" value="1"/>
</dbReference>
<dbReference type="Gene3D" id="1.10.110.10">
    <property type="entry name" value="Plant lipid-transfer and hydrophobic proteins"/>
    <property type="match status" value="1"/>
</dbReference>
<dbReference type="EMBL" id="JAFEMO010000001">
    <property type="protein sequence ID" value="KAH7577098.1"/>
    <property type="molecule type" value="Genomic_DNA"/>
</dbReference>
<evidence type="ECO:0000256" key="9">
    <source>
        <dbReference type="SAM" id="Phobius"/>
    </source>
</evidence>
<feature type="domain" description="Bifunctional inhibitor/plant lipid transfer protein/seed storage helical" evidence="11">
    <location>
        <begin position="10"/>
        <end position="102"/>
    </location>
</feature>
<gene>
    <name evidence="12" type="ORF">JRO89_XS01G0203800</name>
</gene>
<reference evidence="12 13" key="1">
    <citation type="submission" date="2021-02" db="EMBL/GenBank/DDBJ databases">
        <title>Plant Genome Project.</title>
        <authorList>
            <person name="Zhang R.-G."/>
        </authorList>
    </citation>
    <scope>NUCLEOTIDE SEQUENCE [LARGE SCALE GENOMIC DNA]</scope>
    <source>
        <tissue evidence="12">Leaves</tissue>
    </source>
</reference>
<evidence type="ECO:0000313" key="13">
    <source>
        <dbReference type="Proteomes" id="UP000827721"/>
    </source>
</evidence>
<evidence type="ECO:0000256" key="7">
    <source>
        <dbReference type="ARBA" id="ARBA00023180"/>
    </source>
</evidence>
<comment type="caution">
    <text evidence="12">The sequence shown here is derived from an EMBL/GenBank/DDBJ whole genome shotgun (WGS) entry which is preliminary data.</text>
</comment>
<keyword evidence="9" id="KW-1133">Transmembrane helix</keyword>
<accession>A0ABQ8IKA8</accession>
<keyword evidence="8" id="KW-0449">Lipoprotein</keyword>
<evidence type="ECO:0000256" key="4">
    <source>
        <dbReference type="ARBA" id="ARBA00022622"/>
    </source>
</evidence>
<keyword evidence="6" id="KW-1015">Disulfide bond</keyword>
<name>A0ABQ8IKA8_9ROSI</name>
<comment type="similarity">
    <text evidence="2">Belongs to the plant LTP family.</text>
</comment>
<keyword evidence="7" id="KW-0325">Glycoprotein</keyword>
<evidence type="ECO:0000256" key="8">
    <source>
        <dbReference type="ARBA" id="ARBA00023288"/>
    </source>
</evidence>
<dbReference type="PANTHER" id="PTHR33044">
    <property type="entry name" value="BIFUNCTIONAL INHIBITOR/LIPID-TRANSFER PROTEIN/SEED STORAGE 2S ALBUMIN SUPERFAMILY PROTEIN-RELATED"/>
    <property type="match status" value="1"/>
</dbReference>
<evidence type="ECO:0000256" key="6">
    <source>
        <dbReference type="ARBA" id="ARBA00023157"/>
    </source>
</evidence>
<dbReference type="Proteomes" id="UP000827721">
    <property type="component" value="Unassembled WGS sequence"/>
</dbReference>
<evidence type="ECO:0000256" key="2">
    <source>
        <dbReference type="ARBA" id="ARBA00009748"/>
    </source>
</evidence>
<organism evidence="12 13">
    <name type="scientific">Xanthoceras sorbifolium</name>
    <dbReference type="NCBI Taxonomy" id="99658"/>
    <lineage>
        <taxon>Eukaryota</taxon>
        <taxon>Viridiplantae</taxon>
        <taxon>Streptophyta</taxon>
        <taxon>Embryophyta</taxon>
        <taxon>Tracheophyta</taxon>
        <taxon>Spermatophyta</taxon>
        <taxon>Magnoliopsida</taxon>
        <taxon>eudicotyledons</taxon>
        <taxon>Gunneridae</taxon>
        <taxon>Pentapetalae</taxon>
        <taxon>rosids</taxon>
        <taxon>malvids</taxon>
        <taxon>Sapindales</taxon>
        <taxon>Sapindaceae</taxon>
        <taxon>Xanthoceroideae</taxon>
        <taxon>Xanthoceras</taxon>
    </lineage>
</organism>
<evidence type="ECO:0000313" key="12">
    <source>
        <dbReference type="EMBL" id="KAH7577098.1"/>
    </source>
</evidence>
<feature type="signal peptide" evidence="10">
    <location>
        <begin position="1"/>
        <end position="23"/>
    </location>
</feature>
<dbReference type="PRINTS" id="PR00382">
    <property type="entry name" value="LIPIDTRNSFER"/>
</dbReference>
<protein>
    <recommendedName>
        <fullName evidence="11">Bifunctional inhibitor/plant lipid transfer protein/seed storage helical domain-containing protein</fullName>
    </recommendedName>
</protein>
<evidence type="ECO:0000256" key="5">
    <source>
        <dbReference type="ARBA" id="ARBA00022729"/>
    </source>
</evidence>
<keyword evidence="5 10" id="KW-0732">Signal</keyword>
<comment type="subcellular location">
    <subcellularLocation>
        <location evidence="1">Cell membrane</location>
        <topology evidence="1">Lipid-anchor</topology>
        <topology evidence="1">GPI-anchor</topology>
    </subcellularLocation>
</comment>
<dbReference type="InterPro" id="IPR043325">
    <property type="entry name" value="LTSS"/>
</dbReference>
<dbReference type="Pfam" id="PF14368">
    <property type="entry name" value="LTP_2"/>
    <property type="match status" value="1"/>
</dbReference>
<sequence>MEIMKLWIAVVVFAAAVIEGSWAQDSSCLNRLVPCLNYLNGIKDVPDSCCNPLKSVIKSHPECLCKLISNKGSNRAERAGINVTEAQQLPGRCGQHVNPIACLTGSPDSKNSVDGSSGSASLLQPQSMVVAVVLCMIIQILWVSNAIY</sequence>
<keyword evidence="4" id="KW-0336">GPI-anchor</keyword>
<keyword evidence="9" id="KW-0812">Transmembrane</keyword>
<feature type="transmembrane region" description="Helical" evidence="9">
    <location>
        <begin position="128"/>
        <end position="147"/>
    </location>
</feature>
<evidence type="ECO:0000256" key="3">
    <source>
        <dbReference type="ARBA" id="ARBA00022475"/>
    </source>
</evidence>
<keyword evidence="3" id="KW-1003">Cell membrane</keyword>
<dbReference type="CDD" id="cd00010">
    <property type="entry name" value="AAI_LTSS"/>
    <property type="match status" value="1"/>
</dbReference>
<feature type="chain" id="PRO_5046615203" description="Bifunctional inhibitor/plant lipid transfer protein/seed storage helical domain-containing protein" evidence="10">
    <location>
        <begin position="24"/>
        <end position="148"/>
    </location>
</feature>
<dbReference type="InterPro" id="IPR036312">
    <property type="entry name" value="Bifun_inhib/LTP/seed_sf"/>
</dbReference>
<evidence type="ECO:0000256" key="1">
    <source>
        <dbReference type="ARBA" id="ARBA00004609"/>
    </source>
</evidence>
<keyword evidence="9" id="KW-0472">Membrane</keyword>
<dbReference type="InterPro" id="IPR016140">
    <property type="entry name" value="Bifunc_inhib/LTP/seed_store"/>
</dbReference>
<keyword evidence="13" id="KW-1185">Reference proteome</keyword>